<feature type="transmembrane region" description="Helical" evidence="2">
    <location>
        <begin position="347"/>
        <end position="370"/>
    </location>
</feature>
<gene>
    <name evidence="3" type="ORF">IMG5_049030</name>
</gene>
<dbReference type="InterPro" id="IPR007303">
    <property type="entry name" value="TIP41-like"/>
</dbReference>
<keyword evidence="2" id="KW-1133">Transmembrane helix</keyword>
<dbReference type="GO" id="GO:0005829">
    <property type="term" value="C:cytosol"/>
    <property type="evidence" value="ECO:0007669"/>
    <property type="project" value="TreeGrafter"/>
</dbReference>
<dbReference type="InterPro" id="IPR051330">
    <property type="entry name" value="Phosphatase_reg/MetRdx"/>
</dbReference>
<keyword evidence="3" id="KW-0326">Glycosidase</keyword>
<dbReference type="RefSeq" id="XP_004037562.1">
    <property type="nucleotide sequence ID" value="XM_004037514.1"/>
</dbReference>
<organism evidence="3 4">
    <name type="scientific">Ichthyophthirius multifiliis</name>
    <name type="common">White spot disease agent</name>
    <name type="synonym">Ich</name>
    <dbReference type="NCBI Taxonomy" id="5932"/>
    <lineage>
        <taxon>Eukaryota</taxon>
        <taxon>Sar</taxon>
        <taxon>Alveolata</taxon>
        <taxon>Ciliophora</taxon>
        <taxon>Intramacronucleata</taxon>
        <taxon>Oligohymenophorea</taxon>
        <taxon>Hymenostomatida</taxon>
        <taxon>Ophryoglenina</taxon>
        <taxon>Ichthyophthirius</taxon>
    </lineage>
</organism>
<dbReference type="PANTHER" id="PTHR21021">
    <property type="entry name" value="GAF/PUTATIVE CYTOSKELETAL PROTEIN"/>
    <property type="match status" value="1"/>
</dbReference>
<proteinExistence type="inferred from homology"/>
<feature type="transmembrane region" description="Helical" evidence="2">
    <location>
        <begin position="311"/>
        <end position="335"/>
    </location>
</feature>
<dbReference type="EC" id="3.2.1.96" evidence="3"/>
<dbReference type="EC" id="5.2.1.8" evidence="3"/>
<dbReference type="eggNOG" id="KOG3224">
    <property type="taxonomic scope" value="Eukaryota"/>
</dbReference>
<evidence type="ECO:0000313" key="3">
    <source>
        <dbReference type="EMBL" id="EGR33576.1"/>
    </source>
</evidence>
<comment type="similarity">
    <text evidence="1">Belongs to the TIP41 family.</text>
</comment>
<keyword evidence="2" id="KW-0812">Transmembrane</keyword>
<accession>G0QMI0</accession>
<dbReference type="PANTHER" id="PTHR21021:SF16">
    <property type="entry name" value="TIP41-LIKE PROTEIN"/>
    <property type="match status" value="1"/>
</dbReference>
<dbReference type="EC" id="1.6.5.3" evidence="3"/>
<keyword evidence="3" id="KW-0413">Isomerase</keyword>
<dbReference type="GeneID" id="14909757"/>
<evidence type="ECO:0000256" key="1">
    <source>
        <dbReference type="ARBA" id="ARBA00006658"/>
    </source>
</evidence>
<dbReference type="InParanoid" id="G0QMI0"/>
<dbReference type="GO" id="GO:0016491">
    <property type="term" value="F:oxidoreductase activity"/>
    <property type="evidence" value="ECO:0007669"/>
    <property type="project" value="UniProtKB-KW"/>
</dbReference>
<keyword evidence="4" id="KW-1185">Reference proteome</keyword>
<keyword evidence="3" id="KW-0378">Hydrolase</keyword>
<name>G0QMI0_ICHMU</name>
<keyword evidence="3" id="KW-0560">Oxidoreductase</keyword>
<reference evidence="3 4" key="1">
    <citation type="submission" date="2011-07" db="EMBL/GenBank/DDBJ databases">
        <authorList>
            <person name="Coyne R."/>
            <person name="Brami D."/>
            <person name="Johnson J."/>
            <person name="Hostetler J."/>
            <person name="Hannick L."/>
            <person name="Clark T."/>
            <person name="Cassidy-Hanley D."/>
            <person name="Inman J."/>
        </authorList>
    </citation>
    <scope>NUCLEOTIDE SEQUENCE [LARGE SCALE GENOMIC DNA]</scope>
    <source>
        <strain evidence="3 4">G5</strain>
    </source>
</reference>
<keyword evidence="2" id="KW-0472">Membrane</keyword>
<dbReference type="Proteomes" id="UP000008983">
    <property type="component" value="Unassembled WGS sequence"/>
</dbReference>
<dbReference type="OrthoDB" id="10253878at2759"/>
<dbReference type="AlphaFoldDB" id="G0QMI0"/>
<dbReference type="Pfam" id="PF04176">
    <property type="entry name" value="TIP41"/>
    <property type="match status" value="1"/>
</dbReference>
<dbReference type="GO" id="GO:0033925">
    <property type="term" value="F:mannosyl-glycoprotein endo-beta-N-acetylglucosaminidase activity"/>
    <property type="evidence" value="ECO:0007669"/>
    <property type="project" value="UniProtKB-EC"/>
</dbReference>
<evidence type="ECO:0000256" key="2">
    <source>
        <dbReference type="SAM" id="Phobius"/>
    </source>
</evidence>
<dbReference type="OMA" id="KWASHIS"/>
<dbReference type="GO" id="GO:0003755">
    <property type="term" value="F:peptidyl-prolyl cis-trans isomerase activity"/>
    <property type="evidence" value="ECO:0007669"/>
    <property type="project" value="UniProtKB-EC"/>
</dbReference>
<dbReference type="STRING" id="857967.G0QMI0"/>
<dbReference type="EMBL" id="GL983422">
    <property type="protein sequence ID" value="EGR33576.1"/>
    <property type="molecule type" value="Genomic_DNA"/>
</dbReference>
<sequence>MKTTTKTNLHEIKQKLPKAKKEEYQQNNWLFQFQKGGIAPSDELDMLQDNLLLNAIPDVVYNENYAKILNPENDFCLEILPKDSLLLSNFKFRINAYLDLTKNLQKYEEVNNITIFPKEVKVKYSEEWQQKNSNKQTNVEIKTIQQISDVFFSTPYKGTIKKYSILSDIQKNHSYLKDLLSVSYQFNIQKEQLQFPYAEKTNDEIPLENLTEKNQIKWANMINLWEDELGDTGYTSSEFRFRVMGDCFFGLLRHYLRVDDVIIRIYDTRYYHDFTWNYILREFQVREDTYKNIKSKGFEFTPQWNLDQGNFYYLQFVFFLFQDNLMLFTNFWMLFQLKERKFILNDIYLFLFIYYLNYMEVFFSIDIYFLKKKTFVLFYFFYLVNQNIQ</sequence>
<dbReference type="GO" id="GO:0031929">
    <property type="term" value="P:TOR signaling"/>
    <property type="evidence" value="ECO:0007669"/>
    <property type="project" value="TreeGrafter"/>
</dbReference>
<protein>
    <submittedName>
        <fullName evidence="3">Tip41-like family protein, putative</fullName>
        <ecNumber evidence="3">1.6.5.3</ecNumber>
        <ecNumber evidence="3">3.2.1.96</ecNumber>
        <ecNumber evidence="3">5.2.1.8</ecNumber>
    </submittedName>
</protein>
<evidence type="ECO:0000313" key="4">
    <source>
        <dbReference type="Proteomes" id="UP000008983"/>
    </source>
</evidence>